<gene>
    <name evidence="1" type="ORF">S06H3_65682</name>
</gene>
<organism evidence="1">
    <name type="scientific">marine sediment metagenome</name>
    <dbReference type="NCBI Taxonomy" id="412755"/>
    <lineage>
        <taxon>unclassified sequences</taxon>
        <taxon>metagenomes</taxon>
        <taxon>ecological metagenomes</taxon>
    </lineage>
</organism>
<dbReference type="AlphaFoldDB" id="X1ST73"/>
<dbReference type="EMBL" id="BARV01044339">
    <property type="protein sequence ID" value="GAI70999.1"/>
    <property type="molecule type" value="Genomic_DNA"/>
</dbReference>
<accession>X1ST73</accession>
<comment type="caution">
    <text evidence="1">The sequence shown here is derived from an EMBL/GenBank/DDBJ whole genome shotgun (WGS) entry which is preliminary data.</text>
</comment>
<name>X1ST73_9ZZZZ</name>
<protein>
    <submittedName>
        <fullName evidence="1">Uncharacterized protein</fullName>
    </submittedName>
</protein>
<proteinExistence type="predicted"/>
<dbReference type="PROSITE" id="PS51257">
    <property type="entry name" value="PROKAR_LIPOPROTEIN"/>
    <property type="match status" value="1"/>
</dbReference>
<sequence length="34" mass="3682">MKGGVRHVPVNIGENWFYFVGAGVFGCLQNTNAV</sequence>
<evidence type="ECO:0000313" key="1">
    <source>
        <dbReference type="EMBL" id="GAI70999.1"/>
    </source>
</evidence>
<reference evidence="1" key="1">
    <citation type="journal article" date="2014" name="Front. Microbiol.">
        <title>High frequency of phylogenetically diverse reductive dehalogenase-homologous genes in deep subseafloor sedimentary metagenomes.</title>
        <authorList>
            <person name="Kawai M."/>
            <person name="Futagami T."/>
            <person name="Toyoda A."/>
            <person name="Takaki Y."/>
            <person name="Nishi S."/>
            <person name="Hori S."/>
            <person name="Arai W."/>
            <person name="Tsubouchi T."/>
            <person name="Morono Y."/>
            <person name="Uchiyama I."/>
            <person name="Ito T."/>
            <person name="Fujiyama A."/>
            <person name="Inagaki F."/>
            <person name="Takami H."/>
        </authorList>
    </citation>
    <scope>NUCLEOTIDE SEQUENCE</scope>
    <source>
        <strain evidence="1">Expedition CK06-06</strain>
    </source>
</reference>
<feature type="non-terminal residue" evidence="1">
    <location>
        <position position="34"/>
    </location>
</feature>